<name>A0A225URS1_9STRA</name>
<dbReference type="AlphaFoldDB" id="A0A225URS1"/>
<comment type="caution">
    <text evidence="1">The sequence shown here is derived from an EMBL/GenBank/DDBJ whole genome shotgun (WGS) entry which is preliminary data.</text>
</comment>
<accession>A0A225URS1</accession>
<reference evidence="2" key="1">
    <citation type="submission" date="2017-03" db="EMBL/GenBank/DDBJ databases">
        <title>Phytopthora megakarya and P. palmivora, two closely related causual agents of cacao black pod achieved similar genome size and gene model numbers by different mechanisms.</title>
        <authorList>
            <person name="Ali S."/>
            <person name="Shao J."/>
            <person name="Larry D.J."/>
            <person name="Kronmiller B."/>
            <person name="Shen D."/>
            <person name="Strem M.D."/>
            <person name="Melnick R.L."/>
            <person name="Guiltinan M.J."/>
            <person name="Tyler B.M."/>
            <person name="Meinhardt L.W."/>
            <person name="Bailey B.A."/>
        </authorList>
    </citation>
    <scope>NUCLEOTIDE SEQUENCE [LARGE SCALE GENOMIC DNA]</scope>
    <source>
        <strain evidence="2">zdho120</strain>
    </source>
</reference>
<dbReference type="Proteomes" id="UP000198211">
    <property type="component" value="Unassembled WGS sequence"/>
</dbReference>
<evidence type="ECO:0008006" key="3">
    <source>
        <dbReference type="Google" id="ProtNLM"/>
    </source>
</evidence>
<sequence>MFARMFSHLFPYGRGHPNEQRQIPVSLGASIRHYCELSTRQFADDELFTLVALKYQRDPVRFERYSIISKTSLIEALAKKEQNRQGRTTAMHDESFYASDFLRTVELSGFAIWGSDAERAQCRRRPFAFQARYGQPALFVTLTPILADSFVMAHYT</sequence>
<evidence type="ECO:0000313" key="1">
    <source>
        <dbReference type="EMBL" id="OWY95845.1"/>
    </source>
</evidence>
<keyword evidence="2" id="KW-1185">Reference proteome</keyword>
<evidence type="ECO:0000313" key="2">
    <source>
        <dbReference type="Proteomes" id="UP000198211"/>
    </source>
</evidence>
<organism evidence="1 2">
    <name type="scientific">Phytophthora megakarya</name>
    <dbReference type="NCBI Taxonomy" id="4795"/>
    <lineage>
        <taxon>Eukaryota</taxon>
        <taxon>Sar</taxon>
        <taxon>Stramenopiles</taxon>
        <taxon>Oomycota</taxon>
        <taxon>Peronosporomycetes</taxon>
        <taxon>Peronosporales</taxon>
        <taxon>Peronosporaceae</taxon>
        <taxon>Phytophthora</taxon>
    </lineage>
</organism>
<dbReference type="OrthoDB" id="124644at2759"/>
<dbReference type="EMBL" id="NBNE01012432">
    <property type="protein sequence ID" value="OWY95845.1"/>
    <property type="molecule type" value="Genomic_DNA"/>
</dbReference>
<protein>
    <recommendedName>
        <fullName evidence="3">Helitron helicase</fullName>
    </recommendedName>
</protein>
<proteinExistence type="predicted"/>
<gene>
    <name evidence="1" type="ORF">PHMEG_00034047</name>
</gene>